<feature type="compositionally biased region" description="Low complexity" evidence="1">
    <location>
        <begin position="27"/>
        <end position="40"/>
    </location>
</feature>
<feature type="compositionally biased region" description="Low complexity" evidence="1">
    <location>
        <begin position="288"/>
        <end position="311"/>
    </location>
</feature>
<feature type="compositionally biased region" description="Polar residues" evidence="1">
    <location>
        <begin position="54"/>
        <end position="66"/>
    </location>
</feature>
<evidence type="ECO:0000313" key="3">
    <source>
        <dbReference type="Proteomes" id="UP000663193"/>
    </source>
</evidence>
<dbReference type="VEuPathDB" id="FungiDB:JI435_123910"/>
<name>A0A7U2ICL2_PHANO</name>
<dbReference type="Proteomes" id="UP000663193">
    <property type="component" value="Chromosome 22"/>
</dbReference>
<accession>A0A7U2ICL2</accession>
<feature type="region of interest" description="Disordered" evidence="1">
    <location>
        <begin position="181"/>
        <end position="330"/>
    </location>
</feature>
<evidence type="ECO:0000313" key="2">
    <source>
        <dbReference type="EMBL" id="QRD07190.1"/>
    </source>
</evidence>
<feature type="region of interest" description="Disordered" evidence="1">
    <location>
        <begin position="152"/>
        <end position="171"/>
    </location>
</feature>
<evidence type="ECO:0000256" key="1">
    <source>
        <dbReference type="SAM" id="MobiDB-lite"/>
    </source>
</evidence>
<keyword evidence="3" id="KW-1185">Reference proteome</keyword>
<feature type="compositionally biased region" description="Basic and acidic residues" evidence="1">
    <location>
        <begin position="312"/>
        <end position="322"/>
    </location>
</feature>
<dbReference type="OrthoDB" id="4755622at2759"/>
<feature type="compositionally biased region" description="Polar residues" evidence="1">
    <location>
        <begin position="267"/>
        <end position="287"/>
    </location>
</feature>
<gene>
    <name evidence="2" type="ORF">JI435_123910</name>
</gene>
<feature type="compositionally biased region" description="Gly residues" evidence="1">
    <location>
        <begin position="161"/>
        <end position="171"/>
    </location>
</feature>
<proteinExistence type="predicted"/>
<feature type="compositionally biased region" description="Basic residues" evidence="1">
    <location>
        <begin position="226"/>
        <end position="238"/>
    </location>
</feature>
<feature type="region of interest" description="Disordered" evidence="1">
    <location>
        <begin position="1"/>
        <end position="97"/>
    </location>
</feature>
<dbReference type="EMBL" id="CP069044">
    <property type="protein sequence ID" value="QRD07190.1"/>
    <property type="molecule type" value="Genomic_DNA"/>
</dbReference>
<dbReference type="AlphaFoldDB" id="A0A7U2ICL2"/>
<sequence length="510" mass="54977">MSTGAKAPSPPQAQLVPPNAPMPQPATPRASTSASASAKSDYSPHSDVAPDTPGSRSRTTPLSLASPSPARKAPSRDITSPAKTPHRSLTPARTPGGGILTCTSDADRMDKVEIHTAICTVCDQRNKGHMKRCPGCTWQICETCREKRESQGRSLTHGSMGTPGGLGSGLGSGKVVRRRLLDMPGSPTPAPGRTPARQHDDEQMMGAGEKGTTKGKGKASATAKPASKKRIVSSRKSKAIIENDSSGDDFMPDPTSPTSRKRHRTTLHITDTPTATSARPSRTGPTMSSYVDVGSPSSSPSNESVGNPSPNKDSEQTGEEQRINPQNVAPPTGRIQELLEAAGVNTPGHWYEQHFLGRQEPVVTNRVISIPESVRRMGDKTPRLTAVQKLEARKNEMWFQAQKAQAEELKVASTVRGFAEAEALKAQNHIPDLNTDEKEELTSAIKEGARKWALRAHDGLPPPLQTTVERGLDMRLDHIDTPYTRQLFDVIRECASRKLDEFIQDRGTST</sequence>
<reference evidence="3" key="1">
    <citation type="journal article" date="2021" name="BMC Genomics">
        <title>Chromosome-level genome assembly and manually-curated proteome of model necrotroph Parastagonospora nodorum Sn15 reveals a genome-wide trove of candidate effector homologs, and redundancy of virulence-related functions within an accessory chromosome.</title>
        <authorList>
            <person name="Bertazzoni S."/>
            <person name="Jones D.A.B."/>
            <person name="Phan H.T."/>
            <person name="Tan K.-C."/>
            <person name="Hane J.K."/>
        </authorList>
    </citation>
    <scope>NUCLEOTIDE SEQUENCE [LARGE SCALE GENOMIC DNA]</scope>
    <source>
        <strain evidence="3">SN15 / ATCC MYA-4574 / FGSC 10173)</strain>
    </source>
</reference>
<protein>
    <submittedName>
        <fullName evidence="2">Uncharacterized protein</fullName>
    </submittedName>
</protein>
<organism evidence="2 3">
    <name type="scientific">Phaeosphaeria nodorum (strain SN15 / ATCC MYA-4574 / FGSC 10173)</name>
    <name type="common">Glume blotch fungus</name>
    <name type="synonym">Parastagonospora nodorum</name>
    <dbReference type="NCBI Taxonomy" id="321614"/>
    <lineage>
        <taxon>Eukaryota</taxon>
        <taxon>Fungi</taxon>
        <taxon>Dikarya</taxon>
        <taxon>Ascomycota</taxon>
        <taxon>Pezizomycotina</taxon>
        <taxon>Dothideomycetes</taxon>
        <taxon>Pleosporomycetidae</taxon>
        <taxon>Pleosporales</taxon>
        <taxon>Pleosporineae</taxon>
        <taxon>Phaeosphaeriaceae</taxon>
        <taxon>Parastagonospora</taxon>
    </lineage>
</organism>